<dbReference type="PANTHER" id="PTHR43130:SF15">
    <property type="entry name" value="THIJ_PFPI FAMILY PROTEIN (AFU_ORTHOLOGUE AFUA_5G14240)"/>
    <property type="match status" value="1"/>
</dbReference>
<evidence type="ECO:0000256" key="5">
    <source>
        <dbReference type="SAM" id="Phobius"/>
    </source>
</evidence>
<dbReference type="CDD" id="cd03139">
    <property type="entry name" value="GATase1_PfpI_2"/>
    <property type="match status" value="1"/>
</dbReference>
<evidence type="ECO:0000313" key="8">
    <source>
        <dbReference type="Proteomes" id="UP000015100"/>
    </source>
</evidence>
<dbReference type="eggNOG" id="ENOG502S46I">
    <property type="taxonomic scope" value="Eukaryota"/>
</dbReference>
<evidence type="ECO:0000256" key="3">
    <source>
        <dbReference type="ARBA" id="ARBA00022989"/>
    </source>
</evidence>
<protein>
    <recommendedName>
        <fullName evidence="6">DJ-1/PfpI domain-containing protein</fullName>
    </recommendedName>
</protein>
<proteinExistence type="predicted"/>
<feature type="transmembrane region" description="Helical" evidence="5">
    <location>
        <begin position="361"/>
        <end position="383"/>
    </location>
</feature>
<dbReference type="Pfam" id="PF01965">
    <property type="entry name" value="DJ-1_PfpI"/>
    <property type="match status" value="1"/>
</dbReference>
<dbReference type="OrthoDB" id="2830640at2759"/>
<dbReference type="STRING" id="1284197.S8AR79"/>
<dbReference type="Gene3D" id="1.20.58.340">
    <property type="entry name" value="Magnesium transport protein CorA, transmembrane region"/>
    <property type="match status" value="1"/>
</dbReference>
<reference evidence="8" key="2">
    <citation type="submission" date="2013-04" db="EMBL/GenBank/DDBJ databases">
        <title>Genomic mechanisms accounting for the adaptation to parasitism in nematode-trapping fungi.</title>
        <authorList>
            <person name="Ahren D.G."/>
        </authorList>
    </citation>
    <scope>NUCLEOTIDE SEQUENCE [LARGE SCALE GENOMIC DNA]</scope>
    <source>
        <strain evidence="8">CBS 200.50</strain>
    </source>
</reference>
<evidence type="ECO:0000256" key="2">
    <source>
        <dbReference type="ARBA" id="ARBA00022692"/>
    </source>
</evidence>
<accession>S8AR79</accession>
<sequence>MADPAFYSVPRNKAPPIYTRYNDQSRTVAYIRYTAGDVEDVRAFDAGDAPSLSDLLNLSNEDSGIMLLVERRNSVGTPLQLSSDIFHSILELIGVPATYVRLFDDNNGVTTNYVSRDSTGAPKTLYLFVKLPQTSILESAIFLRYDYKTRTTKCIVIGSHTDEILDILPGVLRSGSSDDATAIPMLILSTLTEIYSSLLDRNSSSLDRSLVRIELGSGITTHFNVGISKTSPEEYRDVMKIVHQLAVEFAQFEFYLGFQIKWIKALKEHWGEFKVLLQLSTSAQNTAGQPIKGGNAQPLIEMSLDILTEKAYNRLQQFKSLHSRLQIQERVLNSFITATDAFTTISLAHDAKANSDSMKTIAIVTILFLPGAYVSSIFGMSFFDVSDDKRSIYATKDWWIFIAVTIPLTVVVMITAQQSFMNLMSRIWTGGSKSKTHKERSATPPHPETSTAIRMDPIDLRGSFESNILPPAGGSMYPTMKSGTLLNSLRVLSLCGTLGSCATNATMQQFNRMRTMSLGIIAYPGFEPLDIFGPLEAFYSASGSQVKITLSIIGYEVGPVSAKPPTGVIPPGTTEPLDPGWLAAPSIYATHTFHTAPALDILLVPGGTGDFYRDGYKITDVEDFIRARYPALNYLLSVCSGAVNLARAGVLNGKRATTNKALWQWATDPSRGKNITWVPAARWVTDGNIWTSSGVSAGLDMTYAFMKDIYGATVANNVYNGMEYAPHQDPNWDPFAIIHNVPGADPRRPLKDCAGPAGYT</sequence>
<feature type="domain" description="DJ-1/PfpI" evidence="6">
    <location>
        <begin position="593"/>
        <end position="707"/>
    </location>
</feature>
<evidence type="ECO:0000313" key="7">
    <source>
        <dbReference type="EMBL" id="EPS45485.1"/>
    </source>
</evidence>
<dbReference type="Gene3D" id="3.40.50.880">
    <property type="match status" value="1"/>
</dbReference>
<organism evidence="7 8">
    <name type="scientific">Dactylellina haptotyla (strain CBS 200.50)</name>
    <name type="common">Nematode-trapping fungus</name>
    <name type="synonym">Monacrosporium haptotylum</name>
    <dbReference type="NCBI Taxonomy" id="1284197"/>
    <lineage>
        <taxon>Eukaryota</taxon>
        <taxon>Fungi</taxon>
        <taxon>Dikarya</taxon>
        <taxon>Ascomycota</taxon>
        <taxon>Pezizomycotina</taxon>
        <taxon>Orbiliomycetes</taxon>
        <taxon>Orbiliales</taxon>
        <taxon>Orbiliaceae</taxon>
        <taxon>Dactylellina</taxon>
    </lineage>
</organism>
<keyword evidence="3 5" id="KW-1133">Transmembrane helix</keyword>
<dbReference type="InterPro" id="IPR052158">
    <property type="entry name" value="INH-QAR"/>
</dbReference>
<dbReference type="GO" id="GO:0016020">
    <property type="term" value="C:membrane"/>
    <property type="evidence" value="ECO:0007669"/>
    <property type="project" value="UniProtKB-SubCell"/>
</dbReference>
<keyword evidence="8" id="KW-1185">Reference proteome</keyword>
<dbReference type="EMBL" id="AQGS01000014">
    <property type="protein sequence ID" value="EPS45485.1"/>
    <property type="molecule type" value="Genomic_DNA"/>
</dbReference>
<dbReference type="HOGENOM" id="CLU_366814_0_0_1"/>
<dbReference type="InterPro" id="IPR002818">
    <property type="entry name" value="DJ-1/PfpI"/>
</dbReference>
<feature type="transmembrane region" description="Helical" evidence="5">
    <location>
        <begin position="398"/>
        <end position="416"/>
    </location>
</feature>
<dbReference type="InterPro" id="IPR045863">
    <property type="entry name" value="CorA_TM1_TM2"/>
</dbReference>
<keyword evidence="4 5" id="KW-0472">Membrane</keyword>
<reference evidence="7 8" key="1">
    <citation type="journal article" date="2013" name="PLoS Genet.">
        <title>Genomic mechanisms accounting for the adaptation to parasitism in nematode-trapping fungi.</title>
        <authorList>
            <person name="Meerupati T."/>
            <person name="Andersson K.M."/>
            <person name="Friman E."/>
            <person name="Kumar D."/>
            <person name="Tunlid A."/>
            <person name="Ahren D."/>
        </authorList>
    </citation>
    <scope>NUCLEOTIDE SEQUENCE [LARGE SCALE GENOMIC DNA]</scope>
    <source>
        <strain evidence="7 8">CBS 200.50</strain>
    </source>
</reference>
<dbReference type="InterPro" id="IPR029062">
    <property type="entry name" value="Class_I_gatase-like"/>
</dbReference>
<dbReference type="AlphaFoldDB" id="S8AR79"/>
<evidence type="ECO:0000259" key="6">
    <source>
        <dbReference type="Pfam" id="PF01965"/>
    </source>
</evidence>
<dbReference type="SUPFAM" id="SSF144083">
    <property type="entry name" value="Magnesium transport protein CorA, transmembrane region"/>
    <property type="match status" value="1"/>
</dbReference>
<gene>
    <name evidence="7" type="ORF">H072_512</name>
</gene>
<evidence type="ECO:0000256" key="4">
    <source>
        <dbReference type="ARBA" id="ARBA00023136"/>
    </source>
</evidence>
<comment type="caution">
    <text evidence="7">The sequence shown here is derived from an EMBL/GenBank/DDBJ whole genome shotgun (WGS) entry which is preliminary data.</text>
</comment>
<evidence type="ECO:0000256" key="1">
    <source>
        <dbReference type="ARBA" id="ARBA00004141"/>
    </source>
</evidence>
<comment type="subcellular location">
    <subcellularLocation>
        <location evidence="1">Membrane</location>
        <topology evidence="1">Multi-pass membrane protein</topology>
    </subcellularLocation>
</comment>
<keyword evidence="2 5" id="KW-0812">Transmembrane</keyword>
<name>S8AR79_DACHA</name>
<dbReference type="SUPFAM" id="SSF52317">
    <property type="entry name" value="Class I glutamine amidotransferase-like"/>
    <property type="match status" value="1"/>
</dbReference>
<dbReference type="PANTHER" id="PTHR43130">
    <property type="entry name" value="ARAC-FAMILY TRANSCRIPTIONAL REGULATOR"/>
    <property type="match status" value="1"/>
</dbReference>
<dbReference type="Proteomes" id="UP000015100">
    <property type="component" value="Unassembled WGS sequence"/>
</dbReference>